<dbReference type="Proteomes" id="UP001289374">
    <property type="component" value="Unassembled WGS sequence"/>
</dbReference>
<dbReference type="GO" id="GO:0015854">
    <property type="term" value="P:guanine transport"/>
    <property type="evidence" value="ECO:0007669"/>
    <property type="project" value="TreeGrafter"/>
</dbReference>
<evidence type="ECO:0000256" key="1">
    <source>
        <dbReference type="ARBA" id="ARBA00022448"/>
    </source>
</evidence>
<gene>
    <name evidence="2" type="ORF">Sango_0713100</name>
</gene>
<dbReference type="GO" id="GO:0005886">
    <property type="term" value="C:plasma membrane"/>
    <property type="evidence" value="ECO:0007669"/>
    <property type="project" value="TreeGrafter"/>
</dbReference>
<dbReference type="AlphaFoldDB" id="A0AAE2BZT6"/>
<dbReference type="EMBL" id="JACGWL010000004">
    <property type="protein sequence ID" value="KAK4403445.1"/>
    <property type="molecule type" value="Genomic_DNA"/>
</dbReference>
<accession>A0AAE2BZT6</accession>
<sequence>MDVESGPPPPPPSAVAPSPITTRLNSYVAESRIGKRFKLTERHTTFTTELRAGTATFLTMAYILAVNASILSDSGGTCSVSDCIPLCSDPSISPWSERYPPRRPPRPRRRLQIQPSTLHTPTLWKNPSYGEPSRGINDVAISASTLAALGGGYDLRHCFRDGCFLVQKHECHRISKTPGGGSAYEYFKKVVDITKSSSNRSFEASRASEKAISGRP</sequence>
<evidence type="ECO:0000313" key="2">
    <source>
        <dbReference type="EMBL" id="KAK4403445.1"/>
    </source>
</evidence>
<comment type="caution">
    <text evidence="2">The sequence shown here is derived from an EMBL/GenBank/DDBJ whole genome shotgun (WGS) entry which is preliminary data.</text>
</comment>
<evidence type="ECO:0000313" key="3">
    <source>
        <dbReference type="Proteomes" id="UP001289374"/>
    </source>
</evidence>
<keyword evidence="1" id="KW-0813">Transport</keyword>
<proteinExistence type="predicted"/>
<organism evidence="2 3">
    <name type="scientific">Sesamum angolense</name>
    <dbReference type="NCBI Taxonomy" id="2727404"/>
    <lineage>
        <taxon>Eukaryota</taxon>
        <taxon>Viridiplantae</taxon>
        <taxon>Streptophyta</taxon>
        <taxon>Embryophyta</taxon>
        <taxon>Tracheophyta</taxon>
        <taxon>Spermatophyta</taxon>
        <taxon>Magnoliopsida</taxon>
        <taxon>eudicotyledons</taxon>
        <taxon>Gunneridae</taxon>
        <taxon>Pentapetalae</taxon>
        <taxon>asterids</taxon>
        <taxon>lamiids</taxon>
        <taxon>Lamiales</taxon>
        <taxon>Pedaliaceae</taxon>
        <taxon>Sesamum</taxon>
    </lineage>
</organism>
<protein>
    <submittedName>
        <fullName evidence="2">Adenine/guanine permease AZG1</fullName>
    </submittedName>
</protein>
<name>A0AAE2BZT6_9LAMI</name>
<dbReference type="PANTHER" id="PTHR43337:SF19">
    <property type="entry name" value="ADENINE_GUANINE PERMEASE AZG1"/>
    <property type="match status" value="1"/>
</dbReference>
<dbReference type="PANTHER" id="PTHR43337">
    <property type="entry name" value="XANTHINE/URACIL PERMEASE C887.17-RELATED"/>
    <property type="match status" value="1"/>
</dbReference>
<dbReference type="GO" id="GO:0015853">
    <property type="term" value="P:adenine transport"/>
    <property type="evidence" value="ECO:0007669"/>
    <property type="project" value="TreeGrafter"/>
</dbReference>
<dbReference type="GO" id="GO:0005345">
    <property type="term" value="F:purine nucleobase transmembrane transporter activity"/>
    <property type="evidence" value="ECO:0007669"/>
    <property type="project" value="TreeGrafter"/>
</dbReference>
<keyword evidence="3" id="KW-1185">Reference proteome</keyword>
<dbReference type="InterPro" id="IPR045018">
    <property type="entry name" value="Azg-like"/>
</dbReference>
<reference evidence="2" key="1">
    <citation type="submission" date="2020-06" db="EMBL/GenBank/DDBJ databases">
        <authorList>
            <person name="Li T."/>
            <person name="Hu X."/>
            <person name="Zhang T."/>
            <person name="Song X."/>
            <person name="Zhang H."/>
            <person name="Dai N."/>
            <person name="Sheng W."/>
            <person name="Hou X."/>
            <person name="Wei L."/>
        </authorList>
    </citation>
    <scope>NUCLEOTIDE SEQUENCE</scope>
    <source>
        <strain evidence="2">K16</strain>
        <tissue evidence="2">Leaf</tissue>
    </source>
</reference>
<reference evidence="2" key="2">
    <citation type="journal article" date="2024" name="Plant">
        <title>Genomic evolution and insights into agronomic trait innovations of Sesamum species.</title>
        <authorList>
            <person name="Miao H."/>
            <person name="Wang L."/>
            <person name="Qu L."/>
            <person name="Liu H."/>
            <person name="Sun Y."/>
            <person name="Le M."/>
            <person name="Wang Q."/>
            <person name="Wei S."/>
            <person name="Zheng Y."/>
            <person name="Lin W."/>
            <person name="Duan Y."/>
            <person name="Cao H."/>
            <person name="Xiong S."/>
            <person name="Wang X."/>
            <person name="Wei L."/>
            <person name="Li C."/>
            <person name="Ma Q."/>
            <person name="Ju M."/>
            <person name="Zhao R."/>
            <person name="Li G."/>
            <person name="Mu C."/>
            <person name="Tian Q."/>
            <person name="Mei H."/>
            <person name="Zhang T."/>
            <person name="Gao T."/>
            <person name="Zhang H."/>
        </authorList>
    </citation>
    <scope>NUCLEOTIDE SEQUENCE</scope>
    <source>
        <strain evidence="2">K16</strain>
    </source>
</reference>